<keyword evidence="1" id="KW-0472">Membrane</keyword>
<sequence>MRRLHTVWKLAFHSIIISFLVLPATLCTGDDQSLCPTFLCSRNLGLARIFAYQISKIVPMFIAFWILDWYLFQHEMRAYEARIWEYDPDIIAAYGDDVDVYIPELSMYKIYQWEWEDNVDRDPADLSSTWEEIKRDLHLQFGNSKIYTEELKMLEEFLIWKEAQARPPWWRKILSRNLQEKDVNLPSWLRGQGLAKLQIAWETLEVRADTLADMAIYTADLAGEERSKKIMLTSCICAEYLSVKKHMEYFRSKGWSSWLGVDDIDEEILSTCNSLRCVEGVWDILADYELQQATWCFWRKWEFSLGNFDWKTQN</sequence>
<evidence type="ECO:0000256" key="1">
    <source>
        <dbReference type="SAM" id="Phobius"/>
    </source>
</evidence>
<proteinExistence type="predicted"/>
<feature type="chain" id="PRO_5009445662" evidence="2">
    <location>
        <begin position="28"/>
        <end position="314"/>
    </location>
</feature>
<dbReference type="EMBL" id="FJUX01000017">
    <property type="protein sequence ID" value="CZS94043.1"/>
    <property type="molecule type" value="Genomic_DNA"/>
</dbReference>
<feature type="signal peptide" evidence="2">
    <location>
        <begin position="1"/>
        <end position="27"/>
    </location>
</feature>
<keyword evidence="1" id="KW-1133">Transmembrane helix</keyword>
<keyword evidence="4" id="KW-1185">Reference proteome</keyword>
<dbReference type="Proteomes" id="UP000178912">
    <property type="component" value="Unassembled WGS sequence"/>
</dbReference>
<accession>A0A1E1K7I1</accession>
<organism evidence="3 4">
    <name type="scientific">Rhynchosporium agropyri</name>
    <dbReference type="NCBI Taxonomy" id="914238"/>
    <lineage>
        <taxon>Eukaryota</taxon>
        <taxon>Fungi</taxon>
        <taxon>Dikarya</taxon>
        <taxon>Ascomycota</taxon>
        <taxon>Pezizomycotina</taxon>
        <taxon>Leotiomycetes</taxon>
        <taxon>Helotiales</taxon>
        <taxon>Ploettnerulaceae</taxon>
        <taxon>Rhynchosporium</taxon>
    </lineage>
</organism>
<evidence type="ECO:0000313" key="3">
    <source>
        <dbReference type="EMBL" id="CZS94043.1"/>
    </source>
</evidence>
<evidence type="ECO:0000256" key="2">
    <source>
        <dbReference type="SAM" id="SignalP"/>
    </source>
</evidence>
<keyword evidence="1" id="KW-0812">Transmembrane</keyword>
<reference evidence="4" key="1">
    <citation type="submission" date="2016-03" db="EMBL/GenBank/DDBJ databases">
        <authorList>
            <person name="Guldener U."/>
        </authorList>
    </citation>
    <scope>NUCLEOTIDE SEQUENCE [LARGE SCALE GENOMIC DNA]</scope>
    <source>
        <strain evidence="4">04CH-RAC-A.6.1</strain>
    </source>
</reference>
<dbReference type="AlphaFoldDB" id="A0A1E1K7I1"/>
<name>A0A1E1K7I1_9HELO</name>
<gene>
    <name evidence="3" type="ORF">RAG0_04075</name>
</gene>
<evidence type="ECO:0000313" key="4">
    <source>
        <dbReference type="Proteomes" id="UP000178912"/>
    </source>
</evidence>
<keyword evidence="2" id="KW-0732">Signal</keyword>
<protein>
    <submittedName>
        <fullName evidence="3">Uncharacterized protein</fullName>
    </submittedName>
</protein>
<feature type="transmembrane region" description="Helical" evidence="1">
    <location>
        <begin position="53"/>
        <end position="72"/>
    </location>
</feature>